<evidence type="ECO:0000256" key="7">
    <source>
        <dbReference type="ARBA" id="ARBA00023136"/>
    </source>
</evidence>
<feature type="region of interest" description="Disordered" evidence="9">
    <location>
        <begin position="1"/>
        <end position="20"/>
    </location>
</feature>
<evidence type="ECO:0000256" key="5">
    <source>
        <dbReference type="ARBA" id="ARBA00022692"/>
    </source>
</evidence>
<dbReference type="NCBIfam" id="TIGR00056">
    <property type="entry name" value="MlaE family lipid ABC transporter permease subunit"/>
    <property type="match status" value="1"/>
</dbReference>
<organism evidence="10 11">
    <name type="scientific">Acetobacter senegalensis</name>
    <dbReference type="NCBI Taxonomy" id="446692"/>
    <lineage>
        <taxon>Bacteria</taxon>
        <taxon>Pseudomonadati</taxon>
        <taxon>Pseudomonadota</taxon>
        <taxon>Alphaproteobacteria</taxon>
        <taxon>Acetobacterales</taxon>
        <taxon>Acetobacteraceae</taxon>
        <taxon>Acetobacter</taxon>
    </lineage>
</organism>
<feature type="transmembrane region" description="Helical" evidence="8">
    <location>
        <begin position="358"/>
        <end position="377"/>
    </location>
</feature>
<keyword evidence="5 8" id="KW-0812">Transmembrane</keyword>
<dbReference type="EMBL" id="LN606600">
    <property type="protein sequence ID" value="CEF42172.1"/>
    <property type="molecule type" value="Genomic_DNA"/>
</dbReference>
<keyword evidence="4" id="KW-0813">Transport</keyword>
<dbReference type="PANTHER" id="PTHR30188">
    <property type="entry name" value="ABC TRANSPORTER PERMEASE PROTEIN-RELATED"/>
    <property type="match status" value="1"/>
</dbReference>
<dbReference type="Proteomes" id="UP000056109">
    <property type="component" value="Chromosome I"/>
</dbReference>
<evidence type="ECO:0000256" key="6">
    <source>
        <dbReference type="ARBA" id="ARBA00022989"/>
    </source>
</evidence>
<evidence type="ECO:0000256" key="8">
    <source>
        <dbReference type="RuleBase" id="RU362044"/>
    </source>
</evidence>
<feature type="transmembrane region" description="Helical" evidence="8">
    <location>
        <begin position="164"/>
        <end position="191"/>
    </location>
</feature>
<keyword evidence="8" id="KW-0997">Cell inner membrane</keyword>
<reference evidence="11" key="1">
    <citation type="submission" date="2014-09" db="EMBL/GenBank/DDBJ databases">
        <authorList>
            <person name="Illeghems K.G."/>
        </authorList>
    </citation>
    <scope>NUCLEOTIDE SEQUENCE [LARGE SCALE GENOMIC DNA]</scope>
    <source>
        <strain evidence="11">108B</strain>
    </source>
</reference>
<gene>
    <name evidence="10" type="ORF">ASN_2918</name>
</gene>
<feature type="transmembrane region" description="Helical" evidence="8">
    <location>
        <begin position="267"/>
        <end position="286"/>
    </location>
</feature>
<proteinExistence type="inferred from homology"/>
<protein>
    <recommendedName>
        <fullName evidence="12">ABC transporter permease</fullName>
    </recommendedName>
</protein>
<accession>A0A0U5EW34</accession>
<evidence type="ECO:0000256" key="4">
    <source>
        <dbReference type="ARBA" id="ARBA00022448"/>
    </source>
</evidence>
<dbReference type="GO" id="GO:0043190">
    <property type="term" value="C:ATP-binding cassette (ABC) transporter complex"/>
    <property type="evidence" value="ECO:0007669"/>
    <property type="project" value="InterPro"/>
</dbReference>
<dbReference type="AlphaFoldDB" id="A0A0U5EW34"/>
<dbReference type="PATRIC" id="fig|446692.3.peg.3066"/>
<comment type="similarity">
    <text evidence="3 8">Belongs to the MlaE permease family.</text>
</comment>
<evidence type="ECO:0000256" key="2">
    <source>
        <dbReference type="ARBA" id="ARBA00004141"/>
    </source>
</evidence>
<comment type="subcellular location">
    <subcellularLocation>
        <location evidence="8">Cell inner membrane</location>
        <topology evidence="8">Multi-pass membrane protein</topology>
    </subcellularLocation>
    <subcellularLocation>
        <location evidence="2">Membrane</location>
        <topology evidence="2">Multi-pass membrane protein</topology>
    </subcellularLocation>
</comment>
<keyword evidence="6 8" id="KW-1133">Transmembrane helix</keyword>
<feature type="transmembrane region" description="Helical" evidence="8">
    <location>
        <begin position="323"/>
        <end position="346"/>
    </location>
</feature>
<keyword evidence="7 8" id="KW-0472">Membrane</keyword>
<dbReference type="PANTHER" id="PTHR30188:SF4">
    <property type="entry name" value="PROTEIN TRIGALACTOSYLDIACYLGLYCEROL 1, CHLOROPLASTIC"/>
    <property type="match status" value="1"/>
</dbReference>
<comment type="function">
    <text evidence="1">Could be part of an ABC transporter complex.</text>
</comment>
<name>A0A0U5EW34_9PROT</name>
<evidence type="ECO:0000256" key="3">
    <source>
        <dbReference type="ARBA" id="ARBA00007556"/>
    </source>
</evidence>
<dbReference type="KEGG" id="asz:ASN_2918"/>
<evidence type="ECO:0000313" key="10">
    <source>
        <dbReference type="EMBL" id="CEF42172.1"/>
    </source>
</evidence>
<dbReference type="InterPro" id="IPR030802">
    <property type="entry name" value="Permease_MalE"/>
</dbReference>
<dbReference type="Pfam" id="PF02405">
    <property type="entry name" value="MlaE"/>
    <property type="match status" value="1"/>
</dbReference>
<dbReference type="GO" id="GO:0005548">
    <property type="term" value="F:phospholipid transporter activity"/>
    <property type="evidence" value="ECO:0007669"/>
    <property type="project" value="TreeGrafter"/>
</dbReference>
<dbReference type="InterPro" id="IPR003453">
    <property type="entry name" value="ABC_MlaE_roteobac"/>
</dbReference>
<feature type="transmembrane region" description="Helical" evidence="8">
    <location>
        <begin position="127"/>
        <end position="152"/>
    </location>
</feature>
<evidence type="ECO:0000256" key="9">
    <source>
        <dbReference type="SAM" id="MobiDB-lite"/>
    </source>
</evidence>
<evidence type="ECO:0000313" key="11">
    <source>
        <dbReference type="Proteomes" id="UP000056109"/>
    </source>
</evidence>
<sequence length="384" mass="41004">METLMPNSAKHAPDTSPTYPPPIMAMRTFCPPPSRFCHPLIRQRSEREDIFLCHTNALPRRALQWGSRATGLFCAWFMLLFPRQMDREPAQRQTSGFDAPPIVGLRQLERVLTLACRSGQPKRMNMVLTLVAGLGRGTLALIRAAGSLALFALEGLSHIVRPPFYGRVFLGAFLETGFFSLPVVALTALFSGGVIALQSYTGFAQYHVQSAIAGIVVLAVTRELGPVLAGLMVAGRVGAAMAAQIGTMRVTDQIDALTTLSTNPMKYLVAPRLLAGLIALPLLVLVADVLGVAGGFTVCVMKLGFSPNAYITSTLNSLKAIDVTVGLVKAALFGFLIALMGCYYGYNSKGGAEGVGSATTAAVVVASILLLAFDYLLTDLFFSQ</sequence>
<keyword evidence="11" id="KW-1185">Reference proteome</keyword>
<evidence type="ECO:0000256" key="1">
    <source>
        <dbReference type="ARBA" id="ARBA00003787"/>
    </source>
</evidence>
<keyword evidence="8" id="KW-1003">Cell membrane</keyword>
<evidence type="ECO:0008006" key="12">
    <source>
        <dbReference type="Google" id="ProtNLM"/>
    </source>
</evidence>